<organism evidence="2 3">
    <name type="scientific">Dorea formicigenerans</name>
    <dbReference type="NCBI Taxonomy" id="39486"/>
    <lineage>
        <taxon>Bacteria</taxon>
        <taxon>Bacillati</taxon>
        <taxon>Bacillota</taxon>
        <taxon>Clostridia</taxon>
        <taxon>Lachnospirales</taxon>
        <taxon>Lachnospiraceae</taxon>
        <taxon>Dorea</taxon>
    </lineage>
</organism>
<sequence length="505" mass="58818">MDQIFTKDALKAQIVIQALEMEMREKYYKHIKIKPAAQDGISRAAFNYIYFMFCYMKEYYQEDKQTISEMMQQLYKILVTGDYLCYECKRTKGYGQKIFEGVKTLFGYGKMLYCAEMLYYYYNVREKKTELVEEWMNTSQAFQKFLTIPEEWDKKVEKKEKEVEKRAEKQVKKKTKTGEVEFMKKLKLHMDQNMAGQERLKKKMCVLLYQWKYHHIRSNFLMIGPSGSGKNHMINTIKSFPELGMPLTTYDCSQLTAAGFTGDSTKDIFQKYKDENRAENTPAKYGIIYLDEIDKIINTHYDSQDENCNAFVQQQLLSALAGTEKFETIDTSKILFILGGAFPRLHDLEKYKTKTVGFHTDTLQMVDLKVSLRDKIIEIGGETEFIGRISQIEEMNSLTRADLKTILLDPKIGELSKLKKVYQQSGFTLEVKETVIEEILDSVEHDPAGARSVKNTLNGLIDLSYFFDMAMSGYKKIIIHEGMLYGEPPHFMYGSSGKEEERWSL</sequence>
<protein>
    <submittedName>
        <fullName evidence="2">AAA domain-containing protein</fullName>
    </submittedName>
</protein>
<dbReference type="PANTHER" id="PTHR48102:SF7">
    <property type="entry name" value="ATP-DEPENDENT CLP PROTEASE ATP-BINDING SUBUNIT CLPX-LIKE, MITOCHONDRIAL"/>
    <property type="match status" value="1"/>
</dbReference>
<dbReference type="GO" id="GO:0051603">
    <property type="term" value="P:proteolysis involved in protein catabolic process"/>
    <property type="evidence" value="ECO:0007669"/>
    <property type="project" value="TreeGrafter"/>
</dbReference>
<dbReference type="Gene3D" id="1.10.8.60">
    <property type="match status" value="1"/>
</dbReference>
<accession>A0A848CP43</accession>
<dbReference type="AlphaFoldDB" id="A0A848CP43"/>
<dbReference type="Pfam" id="PF07724">
    <property type="entry name" value="AAA_2"/>
    <property type="match status" value="1"/>
</dbReference>
<name>A0A848CP43_9FIRM</name>
<dbReference type="Proteomes" id="UP000580130">
    <property type="component" value="Unassembled WGS sequence"/>
</dbReference>
<dbReference type="InterPro" id="IPR003959">
    <property type="entry name" value="ATPase_AAA_core"/>
</dbReference>
<dbReference type="SUPFAM" id="SSF52540">
    <property type="entry name" value="P-loop containing nucleoside triphosphate hydrolases"/>
    <property type="match status" value="1"/>
</dbReference>
<dbReference type="PANTHER" id="PTHR48102">
    <property type="entry name" value="ATP-DEPENDENT CLP PROTEASE ATP-BINDING SUBUNIT CLPX-LIKE, MITOCHONDRIAL-RELATED"/>
    <property type="match status" value="1"/>
</dbReference>
<gene>
    <name evidence="2" type="ORF">HF855_10980</name>
</gene>
<reference evidence="2 3" key="1">
    <citation type="submission" date="2020-04" db="EMBL/GenBank/DDBJ databases">
        <authorList>
            <person name="Hitch T.C.A."/>
            <person name="Wylensek D."/>
            <person name="Clavel T."/>
        </authorList>
    </citation>
    <scope>NUCLEOTIDE SEQUENCE [LARGE SCALE GENOMIC DNA]</scope>
    <source>
        <strain evidence="2 3">BSM-383-APC-5F</strain>
    </source>
</reference>
<feature type="domain" description="ATPase AAA-type core" evidence="1">
    <location>
        <begin position="218"/>
        <end position="391"/>
    </location>
</feature>
<evidence type="ECO:0000259" key="1">
    <source>
        <dbReference type="Pfam" id="PF07724"/>
    </source>
</evidence>
<dbReference type="Gene3D" id="3.40.50.300">
    <property type="entry name" value="P-loop containing nucleotide triphosphate hydrolases"/>
    <property type="match status" value="1"/>
</dbReference>
<evidence type="ECO:0000313" key="3">
    <source>
        <dbReference type="Proteomes" id="UP000580130"/>
    </source>
</evidence>
<dbReference type="InterPro" id="IPR050052">
    <property type="entry name" value="ATP-dep_Clp_protease_ClpX"/>
</dbReference>
<dbReference type="RefSeq" id="WP_168934026.1">
    <property type="nucleotide sequence ID" value="NZ_JABAFX010000029.1"/>
</dbReference>
<evidence type="ECO:0000313" key="2">
    <source>
        <dbReference type="EMBL" id="NME57920.1"/>
    </source>
</evidence>
<dbReference type="GO" id="GO:0016887">
    <property type="term" value="F:ATP hydrolysis activity"/>
    <property type="evidence" value="ECO:0007669"/>
    <property type="project" value="InterPro"/>
</dbReference>
<dbReference type="InterPro" id="IPR027417">
    <property type="entry name" value="P-loop_NTPase"/>
</dbReference>
<proteinExistence type="predicted"/>
<dbReference type="EMBL" id="JABAFX010000029">
    <property type="protein sequence ID" value="NME57920.1"/>
    <property type="molecule type" value="Genomic_DNA"/>
</dbReference>
<comment type="caution">
    <text evidence="2">The sequence shown here is derived from an EMBL/GenBank/DDBJ whole genome shotgun (WGS) entry which is preliminary data.</text>
</comment>
<dbReference type="GO" id="GO:0005524">
    <property type="term" value="F:ATP binding"/>
    <property type="evidence" value="ECO:0007669"/>
    <property type="project" value="InterPro"/>
</dbReference>